<keyword evidence="6 16" id="KW-0489">Methyltransferase</keyword>
<sequence>MTTAQVGAASALVEVIAHRLASPDQVLGRELTHGWWPQSLAYGAAGVALLHVERARAGLAPWQPAHDWIACAAHGPVIAGEDSHLYYGAPSIAFAMHAAADRTGRYRRALATLDRHIAATTRRRLDRAHIRADRGERPALAEFDTIRGLTGVGAYLLRREPHGDLMRAILAYLVRLTEPVTSEDGEESLGWWSDLAPSGRLAETFPGGHANIGMAHGIGGPLALLSLAMRDGVTVHGQAEAIGRICAWLDQWRQHGEAGWWWPYWVTPQQVRAGQPAASMPSRPSWCYGTAGLARAQQLAALATGNTARRQMAEHALLSALTDPSQLESTTDMSFCHGYAGLLHIAGRAAADAMTPDLAGCLPELLGALIPDRRNRRGPPGHLAAGRRRATRRRHRRCPDPAHRRGRHGPRFRLGRMFPGRLTATPRKGHTMDPGEWPQAVIEFADEASAEQVAVGHLGPALVAAQADGLLSRWWFIRKAPCWRLRYLPADSGGFTTVLDRLAAEGWIAGWTAGIYEPETHAFGGAAGMDIAHELFHRDSRHLLNHLARQQAAAPDMPGLGRRELAILLSSILFRNAGQDWYEQGDVWARVTQHRSVGNTELSTQRRGRLRAAVHRLMTVDAGPTSPLVDGGPLAAIADWAEAFEQAGQQLAELARRGGLQRGLRAVLAHHVIFHWNRLGLPAAEQHILTELAKEAVMGTSEPAAISIAETNTQVNDESDALAERLRNELADHLRQQGTLRTEQVDAAVRAVPRHRFVPAVALEEAYADKPLYTTHDGTGTSISAASQPTIVAMMLEQLQVQPGQRVLELGAGTGYNAGLLAHQVGSDGQVITIDVDEDIVDGARSGLVAAGLANVKVILGDGALGYPEGAPYDRIEATVGAYGVPTPWLEQLAPDGRLVVPLRLRGSVSRSIVFERDHDGRWHSLSSEMCTFMPLRGIADDARRTVALTSDAAVTLQTHQDQLVDAEALADVLDQPRTEAWTGVKFRGPESMEWMDLWLACTLDNAVSRMPVERSAVERGAVRPQFGWGSMATIEKGNLAYLTVRRNGLAPDGGNLYETGVIGHGPSRDALVNRVVDAISAWDRHYRSRTVGFQIQATNTPPIQPKPGRFAIDTPLNRIVIEWH</sequence>
<feature type="binding site" evidence="12">
    <location>
        <position position="336"/>
    </location>
    <ligand>
        <name>Zn(2+)</name>
        <dbReference type="ChEBI" id="CHEBI:29105"/>
    </ligand>
</feature>
<evidence type="ECO:0000256" key="2">
    <source>
        <dbReference type="ARBA" id="ARBA00005369"/>
    </source>
</evidence>
<feature type="domain" description="Thiopeptide-type bacteriocin biosynthesis" evidence="15">
    <location>
        <begin position="444"/>
        <end position="696"/>
    </location>
</feature>
<feature type="region of interest" description="Disordered" evidence="14">
    <location>
        <begin position="372"/>
        <end position="410"/>
    </location>
</feature>
<dbReference type="InterPro" id="IPR023809">
    <property type="entry name" value="Thiopep_bacteriocin_synth_dom"/>
</dbReference>
<dbReference type="GO" id="GO:0032259">
    <property type="term" value="P:methylation"/>
    <property type="evidence" value="ECO:0007669"/>
    <property type="project" value="UniProtKB-KW"/>
</dbReference>
<keyword evidence="17" id="KW-1185">Reference proteome</keyword>
<keyword evidence="8" id="KW-0949">S-adenosyl-L-methionine</keyword>
<dbReference type="AlphaFoldDB" id="A0A543CWY2"/>
<dbReference type="InterPro" id="IPR027573">
    <property type="entry name" value="Methyltran_FxLD"/>
</dbReference>
<evidence type="ECO:0000256" key="5">
    <source>
        <dbReference type="ARBA" id="ARBA00022490"/>
    </source>
</evidence>
<dbReference type="RefSeq" id="WP_211367237.1">
    <property type="nucleotide sequence ID" value="NZ_VFPA01000009.1"/>
</dbReference>
<dbReference type="CDD" id="cd04793">
    <property type="entry name" value="LanC"/>
    <property type="match status" value="1"/>
</dbReference>
<dbReference type="SUPFAM" id="SSF53335">
    <property type="entry name" value="S-adenosyl-L-methionine-dependent methyltransferases"/>
    <property type="match status" value="1"/>
</dbReference>
<protein>
    <recommendedName>
        <fullName evidence="4">Protein-L-isoaspartate O-methyltransferase</fullName>
        <ecNumber evidence="3">2.1.1.77</ecNumber>
    </recommendedName>
    <alternativeName>
        <fullName evidence="11">L-isoaspartyl protein carboxyl methyltransferase</fullName>
    </alternativeName>
    <alternativeName>
        <fullName evidence="9">Protein L-isoaspartyl methyltransferase</fullName>
    </alternativeName>
    <alternativeName>
        <fullName evidence="10">Protein-beta-aspartate methyltransferase</fullName>
    </alternativeName>
</protein>
<dbReference type="NCBIfam" id="TIGR04364">
    <property type="entry name" value="methyltran_FxLD"/>
    <property type="match status" value="1"/>
</dbReference>
<evidence type="ECO:0000256" key="1">
    <source>
        <dbReference type="ARBA" id="ARBA00004496"/>
    </source>
</evidence>
<dbReference type="InterPro" id="IPR007822">
    <property type="entry name" value="LANC-like"/>
</dbReference>
<reference evidence="16 17" key="1">
    <citation type="submission" date="2019-06" db="EMBL/GenBank/DDBJ databases">
        <title>Sequencing the genomes of 1000 actinobacteria strains.</title>
        <authorList>
            <person name="Klenk H.-P."/>
        </authorList>
    </citation>
    <scope>NUCLEOTIDE SEQUENCE [LARGE SCALE GENOMIC DNA]</scope>
    <source>
        <strain evidence="16 17">DSM 45301</strain>
    </source>
</reference>
<feature type="compositionally biased region" description="Basic residues" evidence="14">
    <location>
        <begin position="374"/>
        <end position="397"/>
    </location>
</feature>
<dbReference type="InterPro" id="IPR029063">
    <property type="entry name" value="SAM-dependent_MTases_sf"/>
</dbReference>
<evidence type="ECO:0000259" key="15">
    <source>
        <dbReference type="Pfam" id="PF14028"/>
    </source>
</evidence>
<dbReference type="GO" id="GO:0004719">
    <property type="term" value="F:protein-L-isoaspartate (D-aspartate) O-methyltransferase activity"/>
    <property type="evidence" value="ECO:0007669"/>
    <property type="project" value="UniProtKB-EC"/>
</dbReference>
<dbReference type="GO" id="GO:0005737">
    <property type="term" value="C:cytoplasm"/>
    <property type="evidence" value="ECO:0007669"/>
    <property type="project" value="UniProtKB-SubCell"/>
</dbReference>
<dbReference type="InterPro" id="IPR033889">
    <property type="entry name" value="LanC"/>
</dbReference>
<dbReference type="EMBL" id="VFPA01000009">
    <property type="protein sequence ID" value="TQM01612.1"/>
    <property type="molecule type" value="Genomic_DNA"/>
</dbReference>
<evidence type="ECO:0000256" key="4">
    <source>
        <dbReference type="ARBA" id="ARBA00013346"/>
    </source>
</evidence>
<evidence type="ECO:0000256" key="8">
    <source>
        <dbReference type="ARBA" id="ARBA00022691"/>
    </source>
</evidence>
<evidence type="ECO:0000256" key="9">
    <source>
        <dbReference type="ARBA" id="ARBA00030757"/>
    </source>
</evidence>
<dbReference type="GO" id="GO:0046872">
    <property type="term" value="F:metal ion binding"/>
    <property type="evidence" value="ECO:0007669"/>
    <property type="project" value="UniProtKB-KW"/>
</dbReference>
<evidence type="ECO:0000256" key="13">
    <source>
        <dbReference type="SAM" id="Coils"/>
    </source>
</evidence>
<accession>A0A543CWY2</accession>
<proteinExistence type="inferred from homology"/>
<evidence type="ECO:0000256" key="7">
    <source>
        <dbReference type="ARBA" id="ARBA00022679"/>
    </source>
</evidence>
<evidence type="ECO:0000256" key="12">
    <source>
        <dbReference type="PIRSR" id="PIRSR607822-1"/>
    </source>
</evidence>
<evidence type="ECO:0000256" key="10">
    <source>
        <dbReference type="ARBA" id="ARBA00031323"/>
    </source>
</evidence>
<keyword evidence="5" id="KW-0963">Cytoplasm</keyword>
<keyword evidence="7 16" id="KW-0808">Transferase</keyword>
<gene>
    <name evidence="16" type="ORF">FB558_8503</name>
</gene>
<dbReference type="PROSITE" id="PS01279">
    <property type="entry name" value="PCMT"/>
    <property type="match status" value="1"/>
</dbReference>
<dbReference type="SUPFAM" id="SSF158745">
    <property type="entry name" value="LanC-like"/>
    <property type="match status" value="1"/>
</dbReference>
<evidence type="ECO:0000256" key="3">
    <source>
        <dbReference type="ARBA" id="ARBA00011890"/>
    </source>
</evidence>
<dbReference type="CDD" id="cd02440">
    <property type="entry name" value="AdoMet_MTases"/>
    <property type="match status" value="1"/>
</dbReference>
<feature type="coiled-coil region" evidence="13">
    <location>
        <begin position="716"/>
        <end position="743"/>
    </location>
</feature>
<dbReference type="NCBIfam" id="TIGR03891">
    <property type="entry name" value="thiopep_ocin"/>
    <property type="match status" value="1"/>
</dbReference>
<organism evidence="16 17">
    <name type="scientific">Pseudonocardia kunmingensis</name>
    <dbReference type="NCBI Taxonomy" id="630975"/>
    <lineage>
        <taxon>Bacteria</taxon>
        <taxon>Bacillati</taxon>
        <taxon>Actinomycetota</taxon>
        <taxon>Actinomycetes</taxon>
        <taxon>Pseudonocardiales</taxon>
        <taxon>Pseudonocardiaceae</taxon>
        <taxon>Pseudonocardia</taxon>
    </lineage>
</organism>
<evidence type="ECO:0000256" key="11">
    <source>
        <dbReference type="ARBA" id="ARBA00031350"/>
    </source>
</evidence>
<comment type="caution">
    <text evidence="16">The sequence shown here is derived from an EMBL/GenBank/DDBJ whole genome shotgun (WGS) entry which is preliminary data.</text>
</comment>
<feature type="binding site" evidence="12">
    <location>
        <position position="337"/>
    </location>
    <ligand>
        <name>Zn(2+)</name>
        <dbReference type="ChEBI" id="CHEBI:29105"/>
    </ligand>
</feature>
<keyword evidence="12" id="KW-0862">Zinc</keyword>
<dbReference type="Pfam" id="PF05147">
    <property type="entry name" value="LANC_like"/>
    <property type="match status" value="1"/>
</dbReference>
<comment type="similarity">
    <text evidence="2">Belongs to the methyltransferase superfamily. L-isoaspartyl/D-aspartyl protein methyltransferase family.</text>
</comment>
<dbReference type="Gene3D" id="3.40.50.150">
    <property type="entry name" value="Vaccinia Virus protein VP39"/>
    <property type="match status" value="1"/>
</dbReference>
<comment type="subcellular location">
    <subcellularLocation>
        <location evidence="1">Cytoplasm</location>
    </subcellularLocation>
</comment>
<evidence type="ECO:0000313" key="17">
    <source>
        <dbReference type="Proteomes" id="UP000315677"/>
    </source>
</evidence>
<dbReference type="PANTHER" id="PTHR11579">
    <property type="entry name" value="PROTEIN-L-ISOASPARTATE O-METHYLTRANSFERASE"/>
    <property type="match status" value="1"/>
</dbReference>
<evidence type="ECO:0000256" key="14">
    <source>
        <dbReference type="SAM" id="MobiDB-lite"/>
    </source>
</evidence>
<dbReference type="SMART" id="SM01260">
    <property type="entry name" value="LANC_like"/>
    <property type="match status" value="1"/>
</dbReference>
<dbReference type="Proteomes" id="UP000315677">
    <property type="component" value="Unassembled WGS sequence"/>
</dbReference>
<dbReference type="PRINTS" id="PR01955">
    <property type="entry name" value="LANCFRANKIA"/>
</dbReference>
<dbReference type="InterPro" id="IPR000682">
    <property type="entry name" value="PCMT"/>
</dbReference>
<feature type="binding site" evidence="12">
    <location>
        <position position="287"/>
    </location>
    <ligand>
        <name>Zn(2+)</name>
        <dbReference type="ChEBI" id="CHEBI:29105"/>
    </ligand>
</feature>
<evidence type="ECO:0000256" key="6">
    <source>
        <dbReference type="ARBA" id="ARBA00022603"/>
    </source>
</evidence>
<dbReference type="PRINTS" id="PR01950">
    <property type="entry name" value="LANCSUPER"/>
</dbReference>
<keyword evidence="13" id="KW-0175">Coiled coil</keyword>
<evidence type="ECO:0000313" key="16">
    <source>
        <dbReference type="EMBL" id="TQM01612.1"/>
    </source>
</evidence>
<dbReference type="Gene3D" id="1.50.10.20">
    <property type="match status" value="1"/>
</dbReference>
<name>A0A543CWY2_9PSEU</name>
<dbReference type="Pfam" id="PF14028">
    <property type="entry name" value="Lant_dehydr_C"/>
    <property type="match status" value="1"/>
</dbReference>
<dbReference type="Pfam" id="PF01135">
    <property type="entry name" value="PCMT"/>
    <property type="match status" value="1"/>
</dbReference>
<dbReference type="PANTHER" id="PTHR11579:SF0">
    <property type="entry name" value="PROTEIN-L-ISOASPARTATE(D-ASPARTATE) O-METHYLTRANSFERASE"/>
    <property type="match status" value="1"/>
</dbReference>
<dbReference type="GO" id="GO:0031179">
    <property type="term" value="P:peptide modification"/>
    <property type="evidence" value="ECO:0007669"/>
    <property type="project" value="InterPro"/>
</dbReference>
<keyword evidence="12" id="KW-0479">Metal-binding</keyword>
<dbReference type="EC" id="2.1.1.77" evidence="3"/>